<evidence type="ECO:0000256" key="1">
    <source>
        <dbReference type="PROSITE-ProRule" id="PRU01094"/>
    </source>
</evidence>
<dbReference type="AlphaFoldDB" id="A0AAJ0HBX2"/>
<proteinExistence type="predicted"/>
<evidence type="ECO:0000256" key="3">
    <source>
        <dbReference type="SAM" id="Phobius"/>
    </source>
</evidence>
<feature type="domain" description="Letm1 RBD" evidence="4">
    <location>
        <begin position="153"/>
        <end position="345"/>
    </location>
</feature>
<evidence type="ECO:0000313" key="5">
    <source>
        <dbReference type="EMBL" id="KAK3346762.1"/>
    </source>
</evidence>
<keyword evidence="1" id="KW-0496">Mitochondrion</keyword>
<comment type="caution">
    <text evidence="5">The sequence shown here is derived from an EMBL/GenBank/DDBJ whole genome shotgun (WGS) entry which is preliminary data.</text>
</comment>
<dbReference type="GO" id="GO:0043022">
    <property type="term" value="F:ribosome binding"/>
    <property type="evidence" value="ECO:0007669"/>
    <property type="project" value="InterPro"/>
</dbReference>
<dbReference type="InterPro" id="IPR033122">
    <property type="entry name" value="LETM1-like_RBD"/>
</dbReference>
<organism evidence="5 6">
    <name type="scientific">Lasiosphaeria hispida</name>
    <dbReference type="NCBI Taxonomy" id="260671"/>
    <lineage>
        <taxon>Eukaryota</taxon>
        <taxon>Fungi</taxon>
        <taxon>Dikarya</taxon>
        <taxon>Ascomycota</taxon>
        <taxon>Pezizomycotina</taxon>
        <taxon>Sordariomycetes</taxon>
        <taxon>Sordariomycetidae</taxon>
        <taxon>Sordariales</taxon>
        <taxon>Lasiosphaeriaceae</taxon>
        <taxon>Lasiosphaeria</taxon>
    </lineage>
</organism>
<protein>
    <recommendedName>
        <fullName evidence="4">Letm1 RBD domain-containing protein</fullName>
    </recommendedName>
</protein>
<feature type="compositionally biased region" description="Low complexity" evidence="2">
    <location>
        <begin position="38"/>
        <end position="54"/>
    </location>
</feature>
<keyword evidence="6" id="KW-1185">Reference proteome</keyword>
<accession>A0AAJ0HBX2</accession>
<keyword evidence="3" id="KW-0472">Membrane</keyword>
<reference evidence="5" key="1">
    <citation type="journal article" date="2023" name="Mol. Phylogenet. Evol.">
        <title>Genome-scale phylogeny and comparative genomics of the fungal order Sordariales.</title>
        <authorList>
            <person name="Hensen N."/>
            <person name="Bonometti L."/>
            <person name="Westerberg I."/>
            <person name="Brannstrom I.O."/>
            <person name="Guillou S."/>
            <person name="Cros-Aarteil S."/>
            <person name="Calhoun S."/>
            <person name="Haridas S."/>
            <person name="Kuo A."/>
            <person name="Mondo S."/>
            <person name="Pangilinan J."/>
            <person name="Riley R."/>
            <person name="LaButti K."/>
            <person name="Andreopoulos B."/>
            <person name="Lipzen A."/>
            <person name="Chen C."/>
            <person name="Yan M."/>
            <person name="Daum C."/>
            <person name="Ng V."/>
            <person name="Clum A."/>
            <person name="Steindorff A."/>
            <person name="Ohm R.A."/>
            <person name="Martin F."/>
            <person name="Silar P."/>
            <person name="Natvig D.O."/>
            <person name="Lalanne C."/>
            <person name="Gautier V."/>
            <person name="Ament-Velasquez S.L."/>
            <person name="Kruys A."/>
            <person name="Hutchinson M.I."/>
            <person name="Powell A.J."/>
            <person name="Barry K."/>
            <person name="Miller A.N."/>
            <person name="Grigoriev I.V."/>
            <person name="Debuchy R."/>
            <person name="Gladieux P."/>
            <person name="Hiltunen Thoren M."/>
            <person name="Johannesson H."/>
        </authorList>
    </citation>
    <scope>NUCLEOTIDE SEQUENCE</scope>
    <source>
        <strain evidence="5">CBS 955.72</strain>
    </source>
</reference>
<keyword evidence="3" id="KW-0812">Transmembrane</keyword>
<sequence length="345" mass="38920">MRQDVSLGVMRLCLSPGRVLPLSATRLQFPSARFLAPSSPSRYYSSRRPSPSSPAKLIDNTATTTLEDAANPPATTRPPPLDLPVREPETSTFSHLFQTGKAYLTFYKNGLKQIYTNHRLLYPKNPSDKSIELGTRAHFLLRRRWAHDMKRLPLFAIMLVIYGELTPFIVLAVPSIVPVTCRIPRQVGKLERRADDSRQRYLSKMKGGKGNLNAHAVACVAQAFGVISTMWGRLPFSPPTLFCLARLQPHCTYLIEDNLLLSQAGGVKALVPEEVKLACVERAISVQGKSDEELRWMLAEWLEMIDEVDDPRFKHVRMHTLAVVPHDAWPNIRSQKLFEAMENPQ</sequence>
<evidence type="ECO:0000256" key="2">
    <source>
        <dbReference type="SAM" id="MobiDB-lite"/>
    </source>
</evidence>
<feature type="transmembrane region" description="Helical" evidence="3">
    <location>
        <begin position="152"/>
        <end position="177"/>
    </location>
</feature>
<dbReference type="Pfam" id="PF07766">
    <property type="entry name" value="LETM1_RBD"/>
    <property type="match status" value="1"/>
</dbReference>
<dbReference type="PROSITE" id="PS51758">
    <property type="entry name" value="LETM1_RBD"/>
    <property type="match status" value="1"/>
</dbReference>
<feature type="region of interest" description="Disordered" evidence="2">
    <location>
        <begin position="38"/>
        <end position="83"/>
    </location>
</feature>
<evidence type="ECO:0000259" key="4">
    <source>
        <dbReference type="PROSITE" id="PS51758"/>
    </source>
</evidence>
<reference evidence="5" key="2">
    <citation type="submission" date="2023-06" db="EMBL/GenBank/DDBJ databases">
        <authorList>
            <consortium name="Lawrence Berkeley National Laboratory"/>
            <person name="Haridas S."/>
            <person name="Hensen N."/>
            <person name="Bonometti L."/>
            <person name="Westerberg I."/>
            <person name="Brannstrom I.O."/>
            <person name="Guillou S."/>
            <person name="Cros-Aarteil S."/>
            <person name="Calhoun S."/>
            <person name="Kuo A."/>
            <person name="Mondo S."/>
            <person name="Pangilinan J."/>
            <person name="Riley R."/>
            <person name="Labutti K."/>
            <person name="Andreopoulos B."/>
            <person name="Lipzen A."/>
            <person name="Chen C."/>
            <person name="Yanf M."/>
            <person name="Daum C."/>
            <person name="Ng V."/>
            <person name="Clum A."/>
            <person name="Steindorff A."/>
            <person name="Ohm R."/>
            <person name="Martin F."/>
            <person name="Silar P."/>
            <person name="Natvig D."/>
            <person name="Lalanne C."/>
            <person name="Gautier V."/>
            <person name="Ament-Velasquez S.L."/>
            <person name="Kruys A."/>
            <person name="Hutchinson M.I."/>
            <person name="Powell A.J."/>
            <person name="Barry K."/>
            <person name="Miller A.N."/>
            <person name="Grigoriev I.V."/>
            <person name="Debuchy R."/>
            <person name="Gladieux P."/>
            <person name="Thoren M.H."/>
            <person name="Johannesson H."/>
        </authorList>
    </citation>
    <scope>NUCLEOTIDE SEQUENCE</scope>
    <source>
        <strain evidence="5">CBS 955.72</strain>
    </source>
</reference>
<evidence type="ECO:0000313" key="6">
    <source>
        <dbReference type="Proteomes" id="UP001275084"/>
    </source>
</evidence>
<dbReference type="Proteomes" id="UP001275084">
    <property type="component" value="Unassembled WGS sequence"/>
</dbReference>
<keyword evidence="3" id="KW-1133">Transmembrane helix</keyword>
<name>A0AAJ0HBX2_9PEZI</name>
<gene>
    <name evidence="5" type="ORF">B0T25DRAFT_552834</name>
</gene>
<dbReference type="EMBL" id="JAUIQD010000006">
    <property type="protein sequence ID" value="KAK3346762.1"/>
    <property type="molecule type" value="Genomic_DNA"/>
</dbReference>